<dbReference type="GO" id="GO:0000155">
    <property type="term" value="F:phosphorelay sensor kinase activity"/>
    <property type="evidence" value="ECO:0007669"/>
    <property type="project" value="InterPro"/>
</dbReference>
<evidence type="ECO:0000256" key="3">
    <source>
        <dbReference type="ARBA" id="ARBA00022553"/>
    </source>
</evidence>
<dbReference type="SMART" id="SM00387">
    <property type="entry name" value="HATPase_c"/>
    <property type="match status" value="1"/>
</dbReference>
<dbReference type="PANTHER" id="PTHR43711">
    <property type="entry name" value="TWO-COMPONENT HISTIDINE KINASE"/>
    <property type="match status" value="1"/>
</dbReference>
<dbReference type="InterPro" id="IPR035965">
    <property type="entry name" value="PAS-like_dom_sf"/>
</dbReference>
<evidence type="ECO:0000256" key="1">
    <source>
        <dbReference type="ARBA" id="ARBA00000085"/>
    </source>
</evidence>
<dbReference type="EC" id="2.7.13.3" evidence="2"/>
<dbReference type="NCBIfam" id="TIGR00229">
    <property type="entry name" value="sensory_box"/>
    <property type="match status" value="1"/>
</dbReference>
<dbReference type="EMBL" id="CP048222">
    <property type="protein sequence ID" value="QHT65306.1"/>
    <property type="molecule type" value="Genomic_DNA"/>
</dbReference>
<organism evidence="10 11">
    <name type="scientific">Rhodocytophaga rosea</name>
    <dbReference type="NCBI Taxonomy" id="2704465"/>
    <lineage>
        <taxon>Bacteria</taxon>
        <taxon>Pseudomonadati</taxon>
        <taxon>Bacteroidota</taxon>
        <taxon>Cytophagia</taxon>
        <taxon>Cytophagales</taxon>
        <taxon>Rhodocytophagaceae</taxon>
        <taxon>Rhodocytophaga</taxon>
    </lineage>
</organism>
<proteinExistence type="predicted"/>
<evidence type="ECO:0000256" key="6">
    <source>
        <dbReference type="ARBA" id="ARBA00023012"/>
    </source>
</evidence>
<feature type="domain" description="PAS" evidence="9">
    <location>
        <begin position="56"/>
        <end position="126"/>
    </location>
</feature>
<evidence type="ECO:0000259" key="8">
    <source>
        <dbReference type="PROSITE" id="PS50109"/>
    </source>
</evidence>
<feature type="domain" description="Histidine kinase" evidence="8">
    <location>
        <begin position="191"/>
        <end position="413"/>
    </location>
</feature>
<dbReference type="Pfam" id="PF02518">
    <property type="entry name" value="HATPase_c"/>
    <property type="match status" value="1"/>
</dbReference>
<dbReference type="SUPFAM" id="SSF55785">
    <property type="entry name" value="PYP-like sensor domain (PAS domain)"/>
    <property type="match status" value="1"/>
</dbReference>
<dbReference type="InterPro" id="IPR036890">
    <property type="entry name" value="HATPase_C_sf"/>
</dbReference>
<dbReference type="Proteomes" id="UP000480178">
    <property type="component" value="Chromosome"/>
</dbReference>
<dbReference type="SMART" id="SM00091">
    <property type="entry name" value="PAS"/>
    <property type="match status" value="1"/>
</dbReference>
<keyword evidence="7" id="KW-0175">Coiled coil</keyword>
<dbReference type="InterPro" id="IPR003661">
    <property type="entry name" value="HisK_dim/P_dom"/>
</dbReference>
<protein>
    <recommendedName>
        <fullName evidence="2">histidine kinase</fullName>
        <ecNumber evidence="2">2.7.13.3</ecNumber>
    </recommendedName>
</protein>
<dbReference type="Gene3D" id="3.30.450.20">
    <property type="entry name" value="PAS domain"/>
    <property type="match status" value="1"/>
</dbReference>
<dbReference type="CDD" id="cd00130">
    <property type="entry name" value="PAS"/>
    <property type="match status" value="1"/>
</dbReference>
<dbReference type="InterPro" id="IPR036097">
    <property type="entry name" value="HisK_dim/P_sf"/>
</dbReference>
<sequence>MNSQDGNQQSLLSRLAQLEAENKTLQEEISHLRSFQQLASKRFEERLAFEEGYKESAARFQTIFEQSILGNKIIADDLRIIKVNQALQTMLGYNAEDLVGTRVLEYVHPNHVKPWRELQQRLWKEKISSFGIETCLIRKDSSSFPCRVTSILFTEGEHTLGYTILEDISERKLVEVKLKKLYESQEILIHTVAHDLKNPIHIIKTLSSFLKKDMDAFQEIDEQKKFRSLTHLEMIETSCEKAYSIIKDLLLIGEIELGKQPLEKENIEMKSFIEPLLRPFQLAAKEKGIGIHIDFSSEPVYAQINRDKFTRVIENLLSNAIKFTSNGGQVTVRSKKESQRVLLQVSDTGIGIPDSIQSNVFQKFTKAKRRGTEGEATTGLGLYIVKQIVELHKGNIWLESKENIGTSFYIELV</sequence>
<dbReference type="SUPFAM" id="SSF55874">
    <property type="entry name" value="ATPase domain of HSP90 chaperone/DNA topoisomerase II/histidine kinase"/>
    <property type="match status" value="1"/>
</dbReference>
<evidence type="ECO:0000259" key="9">
    <source>
        <dbReference type="PROSITE" id="PS50112"/>
    </source>
</evidence>
<evidence type="ECO:0000256" key="2">
    <source>
        <dbReference type="ARBA" id="ARBA00012438"/>
    </source>
</evidence>
<keyword evidence="4" id="KW-0808">Transferase</keyword>
<dbReference type="FunFam" id="3.30.565.10:FF:000006">
    <property type="entry name" value="Sensor histidine kinase WalK"/>
    <property type="match status" value="1"/>
</dbReference>
<dbReference type="Pfam" id="PF00512">
    <property type="entry name" value="HisKA"/>
    <property type="match status" value="1"/>
</dbReference>
<keyword evidence="5" id="KW-0418">Kinase</keyword>
<comment type="catalytic activity">
    <reaction evidence="1">
        <text>ATP + protein L-histidine = ADP + protein N-phospho-L-histidine.</text>
        <dbReference type="EC" id="2.7.13.3"/>
    </reaction>
</comment>
<dbReference type="InterPro" id="IPR050736">
    <property type="entry name" value="Sensor_HK_Regulatory"/>
</dbReference>
<feature type="coiled-coil region" evidence="7">
    <location>
        <begin position="8"/>
        <end position="35"/>
    </location>
</feature>
<dbReference type="SMART" id="SM00388">
    <property type="entry name" value="HisKA"/>
    <property type="match status" value="1"/>
</dbReference>
<keyword evidence="6" id="KW-0902">Two-component regulatory system</keyword>
<dbReference type="PANTHER" id="PTHR43711:SF31">
    <property type="entry name" value="HISTIDINE KINASE"/>
    <property type="match status" value="1"/>
</dbReference>
<accession>A0A6C0GBI9</accession>
<dbReference type="InterPro" id="IPR000014">
    <property type="entry name" value="PAS"/>
</dbReference>
<dbReference type="InterPro" id="IPR005467">
    <property type="entry name" value="His_kinase_dom"/>
</dbReference>
<dbReference type="Gene3D" id="3.30.565.10">
    <property type="entry name" value="Histidine kinase-like ATPase, C-terminal domain"/>
    <property type="match status" value="1"/>
</dbReference>
<dbReference type="PROSITE" id="PS50112">
    <property type="entry name" value="PAS"/>
    <property type="match status" value="1"/>
</dbReference>
<keyword evidence="11" id="KW-1185">Reference proteome</keyword>
<name>A0A6C0GBI9_9BACT</name>
<keyword evidence="3" id="KW-0597">Phosphoprotein</keyword>
<gene>
    <name evidence="10" type="ORF">GXP67_00760</name>
</gene>
<dbReference type="AlphaFoldDB" id="A0A6C0GBI9"/>
<dbReference type="KEGG" id="rhoz:GXP67_00760"/>
<reference evidence="10 11" key="1">
    <citation type="submission" date="2020-01" db="EMBL/GenBank/DDBJ databases">
        <authorList>
            <person name="Kim M.K."/>
        </authorList>
    </citation>
    <scope>NUCLEOTIDE SEQUENCE [LARGE SCALE GENOMIC DNA]</scope>
    <source>
        <strain evidence="10 11">172606-1</strain>
    </source>
</reference>
<evidence type="ECO:0000256" key="5">
    <source>
        <dbReference type="ARBA" id="ARBA00022777"/>
    </source>
</evidence>
<dbReference type="RefSeq" id="WP_162441393.1">
    <property type="nucleotide sequence ID" value="NZ_CP048222.1"/>
</dbReference>
<evidence type="ECO:0000256" key="4">
    <source>
        <dbReference type="ARBA" id="ARBA00022679"/>
    </source>
</evidence>
<dbReference type="PROSITE" id="PS50109">
    <property type="entry name" value="HIS_KIN"/>
    <property type="match status" value="1"/>
</dbReference>
<dbReference type="SUPFAM" id="SSF47384">
    <property type="entry name" value="Homodimeric domain of signal transducing histidine kinase"/>
    <property type="match status" value="1"/>
</dbReference>
<dbReference type="InterPro" id="IPR003594">
    <property type="entry name" value="HATPase_dom"/>
</dbReference>
<dbReference type="InterPro" id="IPR004358">
    <property type="entry name" value="Sig_transdc_His_kin-like_C"/>
</dbReference>
<dbReference type="Pfam" id="PF13426">
    <property type="entry name" value="PAS_9"/>
    <property type="match status" value="1"/>
</dbReference>
<evidence type="ECO:0000313" key="11">
    <source>
        <dbReference type="Proteomes" id="UP000480178"/>
    </source>
</evidence>
<dbReference type="CDD" id="cd00075">
    <property type="entry name" value="HATPase"/>
    <property type="match status" value="1"/>
</dbReference>
<evidence type="ECO:0000256" key="7">
    <source>
        <dbReference type="SAM" id="Coils"/>
    </source>
</evidence>
<dbReference type="Gene3D" id="1.10.287.130">
    <property type="match status" value="1"/>
</dbReference>
<evidence type="ECO:0000313" key="10">
    <source>
        <dbReference type="EMBL" id="QHT65306.1"/>
    </source>
</evidence>
<dbReference type="CDD" id="cd00082">
    <property type="entry name" value="HisKA"/>
    <property type="match status" value="1"/>
</dbReference>
<dbReference type="PRINTS" id="PR00344">
    <property type="entry name" value="BCTRLSENSOR"/>
</dbReference>